<gene>
    <name evidence="2" type="ORF">GXY80_04605</name>
</gene>
<protein>
    <recommendedName>
        <fullName evidence="4">Vitamin K epoxide reductase domain-containing protein</fullName>
    </recommendedName>
</protein>
<comment type="caution">
    <text evidence="2">The sequence shown here is derived from an EMBL/GenBank/DDBJ whole genome shotgun (WGS) entry which is preliminary data.</text>
</comment>
<feature type="transmembrane region" description="Helical" evidence="1">
    <location>
        <begin position="16"/>
        <end position="34"/>
    </location>
</feature>
<dbReference type="EMBL" id="JAAYEE010000081">
    <property type="protein sequence ID" value="NLW34750.1"/>
    <property type="molecule type" value="Genomic_DNA"/>
</dbReference>
<keyword evidence="1" id="KW-1133">Transmembrane helix</keyword>
<evidence type="ECO:0000313" key="3">
    <source>
        <dbReference type="Proteomes" id="UP000777265"/>
    </source>
</evidence>
<reference evidence="2" key="1">
    <citation type="journal article" date="2020" name="Biotechnol. Biofuels">
        <title>New insights from the biogas microbiome by comprehensive genome-resolved metagenomics of nearly 1600 species originating from multiple anaerobic digesters.</title>
        <authorList>
            <person name="Campanaro S."/>
            <person name="Treu L."/>
            <person name="Rodriguez-R L.M."/>
            <person name="Kovalovszki A."/>
            <person name="Ziels R.M."/>
            <person name="Maus I."/>
            <person name="Zhu X."/>
            <person name="Kougias P.G."/>
            <person name="Basile A."/>
            <person name="Luo G."/>
            <person name="Schluter A."/>
            <person name="Konstantinidis K.T."/>
            <person name="Angelidaki I."/>
        </authorList>
    </citation>
    <scope>NUCLEOTIDE SEQUENCE</scope>
    <source>
        <strain evidence="2">AS06rmzACSIP_7</strain>
    </source>
</reference>
<accession>A0A971M2P9</accession>
<reference evidence="2" key="2">
    <citation type="submission" date="2020-01" db="EMBL/GenBank/DDBJ databases">
        <authorList>
            <person name="Campanaro S."/>
        </authorList>
    </citation>
    <scope>NUCLEOTIDE SEQUENCE</scope>
    <source>
        <strain evidence="2">AS06rmzACSIP_7</strain>
    </source>
</reference>
<dbReference type="AlphaFoldDB" id="A0A971M2P9"/>
<feature type="transmembrane region" description="Helical" evidence="1">
    <location>
        <begin position="133"/>
        <end position="150"/>
    </location>
</feature>
<evidence type="ECO:0008006" key="4">
    <source>
        <dbReference type="Google" id="ProtNLM"/>
    </source>
</evidence>
<proteinExistence type="predicted"/>
<sequence>MSILPLTRTIAGHHPIARILNIILPLIGIALMLVYEYCNASCSYLKGSFLGLDLKWVGIIYMAILFFNAVFGGENPALLVRHLRTIMISAAVGVEFFLIGFQVVHNIYCPFCLAFSACIFVLFGINFASMNRWIVVASVVAGFLGIVFFFEGQVVPVFDL</sequence>
<feature type="transmembrane region" description="Helical" evidence="1">
    <location>
        <begin position="107"/>
        <end position="126"/>
    </location>
</feature>
<evidence type="ECO:0000256" key="1">
    <source>
        <dbReference type="SAM" id="Phobius"/>
    </source>
</evidence>
<evidence type="ECO:0000313" key="2">
    <source>
        <dbReference type="EMBL" id="NLW34750.1"/>
    </source>
</evidence>
<name>A0A971M2P9_9BACT</name>
<organism evidence="2 3">
    <name type="scientific">Syntrophorhabdus aromaticivorans</name>
    <dbReference type="NCBI Taxonomy" id="328301"/>
    <lineage>
        <taxon>Bacteria</taxon>
        <taxon>Pseudomonadati</taxon>
        <taxon>Thermodesulfobacteriota</taxon>
        <taxon>Syntrophorhabdia</taxon>
        <taxon>Syntrophorhabdales</taxon>
        <taxon>Syntrophorhabdaceae</taxon>
        <taxon>Syntrophorhabdus</taxon>
    </lineage>
</organism>
<keyword evidence="1" id="KW-0472">Membrane</keyword>
<dbReference type="Proteomes" id="UP000777265">
    <property type="component" value="Unassembled WGS sequence"/>
</dbReference>
<dbReference type="InterPro" id="IPR038354">
    <property type="entry name" value="VKOR_sf"/>
</dbReference>
<keyword evidence="1" id="KW-0812">Transmembrane</keyword>
<feature type="transmembrane region" description="Helical" evidence="1">
    <location>
        <begin position="54"/>
        <end position="71"/>
    </location>
</feature>
<dbReference type="Gene3D" id="1.20.1440.130">
    <property type="entry name" value="VKOR domain"/>
    <property type="match status" value="1"/>
</dbReference>